<gene>
    <name evidence="7" type="ORF">DI598_12540</name>
</gene>
<comment type="caution">
    <text evidence="7">The sequence shown here is derived from an EMBL/GenBank/DDBJ whole genome shotgun (WGS) entry which is preliminary data.</text>
</comment>
<evidence type="ECO:0000256" key="1">
    <source>
        <dbReference type="ARBA" id="ARBA00001933"/>
    </source>
</evidence>
<feature type="modified residue" description="N6-(pyridoxal phosphate)lysine" evidence="5">
    <location>
        <position position="47"/>
    </location>
</feature>
<evidence type="ECO:0000313" key="7">
    <source>
        <dbReference type="EMBL" id="PZP46082.1"/>
    </source>
</evidence>
<evidence type="ECO:0000256" key="3">
    <source>
        <dbReference type="ARBA" id="ARBA00022898"/>
    </source>
</evidence>
<dbReference type="InterPro" id="IPR001926">
    <property type="entry name" value="TrpB-like_PALP"/>
</dbReference>
<organism evidence="7 8">
    <name type="scientific">Pseudopedobacter saltans</name>
    <dbReference type="NCBI Taxonomy" id="151895"/>
    <lineage>
        <taxon>Bacteria</taxon>
        <taxon>Pseudomonadati</taxon>
        <taxon>Bacteroidota</taxon>
        <taxon>Sphingobacteriia</taxon>
        <taxon>Sphingobacteriales</taxon>
        <taxon>Sphingobacteriaceae</taxon>
        <taxon>Pseudopedobacter</taxon>
    </lineage>
</organism>
<dbReference type="Gene3D" id="3.40.50.1100">
    <property type="match status" value="2"/>
</dbReference>
<evidence type="ECO:0000256" key="5">
    <source>
        <dbReference type="PIRSR" id="PIRSR006278-2"/>
    </source>
</evidence>
<feature type="active site" description="Nucleophile" evidence="4">
    <location>
        <position position="74"/>
    </location>
</feature>
<dbReference type="EMBL" id="QFOI01000240">
    <property type="protein sequence ID" value="PZP46082.1"/>
    <property type="molecule type" value="Genomic_DNA"/>
</dbReference>
<evidence type="ECO:0000313" key="8">
    <source>
        <dbReference type="Proteomes" id="UP000249645"/>
    </source>
</evidence>
<evidence type="ECO:0000259" key="6">
    <source>
        <dbReference type="Pfam" id="PF00291"/>
    </source>
</evidence>
<dbReference type="InterPro" id="IPR036052">
    <property type="entry name" value="TrpB-like_PALP_sf"/>
</dbReference>
<dbReference type="Proteomes" id="UP000249645">
    <property type="component" value="Unassembled WGS sequence"/>
</dbReference>
<dbReference type="PIRSF" id="PIRSF006278">
    <property type="entry name" value="ACCD_DCysDesulf"/>
    <property type="match status" value="1"/>
</dbReference>
<sequence>MLINQLKNKLRFENILLQTISSFGKLCMEDISVLRLDQLHHQISGNKWFKLQYYFEDFFNSGKRHFATFGGAYSNHIAATATACQLMGIRSIGFIRGERPKIFSPTMELAQQSGMELIFLPRQQYKDKHALISGFPDYYWVPEGGYGKLGVKGAADIWNFVPDMDRYDYVVLPVGSGTTVAGILKASEPHQKILGISVMKNNFSLEAEIEQLVDDPPKMQQLRLLHDYHFGGYAKKNNELLAFMDEVWNSSQLPLDFVYTGKAFYALMDLIDKGELSSSSKILFLHTGGLQGNMSLPDGTLSY</sequence>
<keyword evidence="3 5" id="KW-0663">Pyridoxal phosphate</keyword>
<dbReference type="PANTHER" id="PTHR43780:SF2">
    <property type="entry name" value="1-AMINOCYCLOPROPANE-1-CARBOXYLATE DEAMINASE-RELATED"/>
    <property type="match status" value="1"/>
</dbReference>
<dbReference type="Pfam" id="PF00291">
    <property type="entry name" value="PALP"/>
    <property type="match status" value="1"/>
</dbReference>
<reference evidence="7 8" key="1">
    <citation type="submission" date="2017-11" db="EMBL/GenBank/DDBJ databases">
        <title>Infants hospitalized years apart are colonized by the same room-sourced microbial strains.</title>
        <authorList>
            <person name="Brooks B."/>
            <person name="Olm M.R."/>
            <person name="Firek B.A."/>
            <person name="Baker R."/>
            <person name="Thomas B.C."/>
            <person name="Morowitz M.J."/>
            <person name="Banfield J.F."/>
        </authorList>
    </citation>
    <scope>NUCLEOTIDE SEQUENCE [LARGE SCALE GENOMIC DNA]</scope>
    <source>
        <strain evidence="7">S2_009_000_R2_76</strain>
    </source>
</reference>
<dbReference type="SUPFAM" id="SSF53686">
    <property type="entry name" value="Tryptophan synthase beta subunit-like PLP-dependent enzymes"/>
    <property type="match status" value="1"/>
</dbReference>
<feature type="domain" description="Tryptophan synthase beta chain-like PALP" evidence="6">
    <location>
        <begin position="33"/>
        <end position="288"/>
    </location>
</feature>
<dbReference type="PANTHER" id="PTHR43780">
    <property type="entry name" value="1-AMINOCYCLOPROPANE-1-CARBOXYLATE DEAMINASE-RELATED"/>
    <property type="match status" value="1"/>
</dbReference>
<comment type="similarity">
    <text evidence="2">Belongs to the ACC deaminase/D-cysteine desulfhydrase family.</text>
</comment>
<dbReference type="GO" id="GO:0019148">
    <property type="term" value="F:D-cysteine desulfhydrase activity"/>
    <property type="evidence" value="ECO:0007669"/>
    <property type="project" value="TreeGrafter"/>
</dbReference>
<accession>A0A2W5GS34</accession>
<evidence type="ECO:0000256" key="2">
    <source>
        <dbReference type="ARBA" id="ARBA00008639"/>
    </source>
</evidence>
<dbReference type="InterPro" id="IPR027278">
    <property type="entry name" value="ACCD_DCysDesulf"/>
</dbReference>
<comment type="cofactor">
    <cofactor evidence="1">
        <name>pyridoxal 5'-phosphate</name>
        <dbReference type="ChEBI" id="CHEBI:597326"/>
    </cofactor>
</comment>
<dbReference type="AlphaFoldDB" id="A0A2W5GS34"/>
<proteinExistence type="inferred from homology"/>
<protein>
    <submittedName>
        <fullName evidence="7">1-aminocyclopropane-1-carboxylate deaminase</fullName>
    </submittedName>
</protein>
<evidence type="ECO:0000256" key="4">
    <source>
        <dbReference type="PIRSR" id="PIRSR006278-1"/>
    </source>
</evidence>
<name>A0A2W5GS34_9SPHI</name>